<sequence>MVQLEGNFVLLEDVPPAEQHLFYMRMILAMDTCRKFIQLMGCEFQLTAKLFSQAFELWEQSYGWKSHPGRSPTNTIISSRSAQRSTCAGDSRPRACGSSSTTTLCAIIGCRDKQKSVPLPIMWAYLAAERGIGVNWGEILRSSFFRIVETLQHAIKMGKSASTILYPYLQRLRPQFDLDPDQSWKFPGGVPPKDWRASEKMRRLLNNASDRSDCIQLITGETADELHSTKGYGGHEVYLQVPTPCDGKFRRTMVRRCPRSCRGVPQQQQQQQKQQQQPPIQQPQHQQEGVQASTICPPLIAILERPQCDPILITMNFHELADLPLQLQCEIKNSRMTMSLAPTWCEQGGFGSRGFDPASALLNNIFHKFSDRKRSPSSVAAVAAQELGHVSKNHPAPAGRREQHRADGKVDDPDSTEELEDHFAADGL</sequence>
<evidence type="ECO:0000313" key="2">
    <source>
        <dbReference type="EMBL" id="EFJ10771.1"/>
    </source>
</evidence>
<feature type="compositionally biased region" description="Low complexity" evidence="1">
    <location>
        <begin position="265"/>
        <end position="287"/>
    </location>
</feature>
<dbReference type="AlphaFoldDB" id="D8SXB0"/>
<gene>
    <name evidence="2" type="ORF">SELMODRAFT_426732</name>
</gene>
<reference evidence="2 3" key="1">
    <citation type="journal article" date="2011" name="Science">
        <title>The Selaginella genome identifies genetic changes associated with the evolution of vascular plants.</title>
        <authorList>
            <person name="Banks J.A."/>
            <person name="Nishiyama T."/>
            <person name="Hasebe M."/>
            <person name="Bowman J.L."/>
            <person name="Gribskov M."/>
            <person name="dePamphilis C."/>
            <person name="Albert V.A."/>
            <person name="Aono N."/>
            <person name="Aoyama T."/>
            <person name="Ambrose B.A."/>
            <person name="Ashton N.W."/>
            <person name="Axtell M.J."/>
            <person name="Barker E."/>
            <person name="Barker M.S."/>
            <person name="Bennetzen J.L."/>
            <person name="Bonawitz N.D."/>
            <person name="Chapple C."/>
            <person name="Cheng C."/>
            <person name="Correa L.G."/>
            <person name="Dacre M."/>
            <person name="DeBarry J."/>
            <person name="Dreyer I."/>
            <person name="Elias M."/>
            <person name="Engstrom E.M."/>
            <person name="Estelle M."/>
            <person name="Feng L."/>
            <person name="Finet C."/>
            <person name="Floyd S.K."/>
            <person name="Frommer W.B."/>
            <person name="Fujita T."/>
            <person name="Gramzow L."/>
            <person name="Gutensohn M."/>
            <person name="Harholt J."/>
            <person name="Hattori M."/>
            <person name="Heyl A."/>
            <person name="Hirai T."/>
            <person name="Hiwatashi Y."/>
            <person name="Ishikawa M."/>
            <person name="Iwata M."/>
            <person name="Karol K.G."/>
            <person name="Koehler B."/>
            <person name="Kolukisaoglu U."/>
            <person name="Kubo M."/>
            <person name="Kurata T."/>
            <person name="Lalonde S."/>
            <person name="Li K."/>
            <person name="Li Y."/>
            <person name="Litt A."/>
            <person name="Lyons E."/>
            <person name="Manning G."/>
            <person name="Maruyama T."/>
            <person name="Michael T.P."/>
            <person name="Mikami K."/>
            <person name="Miyazaki S."/>
            <person name="Morinaga S."/>
            <person name="Murata T."/>
            <person name="Mueller-Roeber B."/>
            <person name="Nelson D.R."/>
            <person name="Obara M."/>
            <person name="Oguri Y."/>
            <person name="Olmstead R.G."/>
            <person name="Onodera N."/>
            <person name="Petersen B.L."/>
            <person name="Pils B."/>
            <person name="Prigge M."/>
            <person name="Rensing S.A."/>
            <person name="Riano-Pachon D.M."/>
            <person name="Roberts A.W."/>
            <person name="Sato Y."/>
            <person name="Scheller H.V."/>
            <person name="Schulz B."/>
            <person name="Schulz C."/>
            <person name="Shakirov E.V."/>
            <person name="Shibagaki N."/>
            <person name="Shinohara N."/>
            <person name="Shippen D.E."/>
            <person name="Soerensen I."/>
            <person name="Sotooka R."/>
            <person name="Sugimoto N."/>
            <person name="Sugita M."/>
            <person name="Sumikawa N."/>
            <person name="Tanurdzic M."/>
            <person name="Theissen G."/>
            <person name="Ulvskov P."/>
            <person name="Wakazuki S."/>
            <person name="Weng J.K."/>
            <person name="Willats W.W."/>
            <person name="Wipf D."/>
            <person name="Wolf P.G."/>
            <person name="Yang L."/>
            <person name="Zimmer A.D."/>
            <person name="Zhu Q."/>
            <person name="Mitros T."/>
            <person name="Hellsten U."/>
            <person name="Loque D."/>
            <person name="Otillar R."/>
            <person name="Salamov A."/>
            <person name="Schmutz J."/>
            <person name="Shapiro H."/>
            <person name="Lindquist E."/>
            <person name="Lucas S."/>
            <person name="Rokhsar D."/>
            <person name="Grigoriev I.V."/>
        </authorList>
    </citation>
    <scope>NUCLEOTIDE SEQUENCE [LARGE SCALE GENOMIC DNA]</scope>
</reference>
<keyword evidence="3" id="KW-1185">Reference proteome</keyword>
<dbReference type="EMBL" id="GL377651">
    <property type="protein sequence ID" value="EFJ10771.1"/>
    <property type="molecule type" value="Genomic_DNA"/>
</dbReference>
<evidence type="ECO:0000256" key="1">
    <source>
        <dbReference type="SAM" id="MobiDB-lite"/>
    </source>
</evidence>
<feature type="region of interest" description="Disordered" evidence="1">
    <location>
        <begin position="384"/>
        <end position="428"/>
    </location>
</feature>
<feature type="compositionally biased region" description="Basic and acidic residues" evidence="1">
    <location>
        <begin position="399"/>
        <end position="412"/>
    </location>
</feature>
<feature type="region of interest" description="Disordered" evidence="1">
    <location>
        <begin position="260"/>
        <end position="289"/>
    </location>
</feature>
<proteinExistence type="predicted"/>
<dbReference type="Proteomes" id="UP000001514">
    <property type="component" value="Unassembled WGS sequence"/>
</dbReference>
<organism evidence="3">
    <name type="scientific">Selaginella moellendorffii</name>
    <name type="common">Spikemoss</name>
    <dbReference type="NCBI Taxonomy" id="88036"/>
    <lineage>
        <taxon>Eukaryota</taxon>
        <taxon>Viridiplantae</taxon>
        <taxon>Streptophyta</taxon>
        <taxon>Embryophyta</taxon>
        <taxon>Tracheophyta</taxon>
        <taxon>Lycopodiopsida</taxon>
        <taxon>Selaginellales</taxon>
        <taxon>Selaginellaceae</taxon>
        <taxon>Selaginella</taxon>
    </lineage>
</organism>
<dbReference type="HOGENOM" id="CLU_641582_0_0_1"/>
<evidence type="ECO:0000313" key="3">
    <source>
        <dbReference type="Proteomes" id="UP000001514"/>
    </source>
</evidence>
<name>D8SXB0_SELML</name>
<dbReference type="InParanoid" id="D8SXB0"/>
<accession>D8SXB0</accession>
<dbReference type="KEGG" id="smo:SELMODRAFT_426732"/>
<dbReference type="Gramene" id="EFJ10771">
    <property type="protein sequence ID" value="EFJ10771"/>
    <property type="gene ID" value="SELMODRAFT_426732"/>
</dbReference>
<protein>
    <submittedName>
        <fullName evidence="2">Uncharacterized protein</fullName>
    </submittedName>
</protein>